<dbReference type="EC" id="2.7.7.9" evidence="2"/>
<gene>
    <name evidence="5" type="ORF">Ae201684_003917</name>
</gene>
<dbReference type="PANTHER" id="PTHR43511">
    <property type="match status" value="1"/>
</dbReference>
<keyword evidence="4" id="KW-0548">Nucleotidyltransferase</keyword>
<dbReference type="SUPFAM" id="SSF53448">
    <property type="entry name" value="Nucleotide-diphospho-sugar transferases"/>
    <property type="match status" value="1"/>
</dbReference>
<keyword evidence="6" id="KW-1185">Reference proteome</keyword>
<organism evidence="5 6">
    <name type="scientific">Aphanomyces euteiches</name>
    <dbReference type="NCBI Taxonomy" id="100861"/>
    <lineage>
        <taxon>Eukaryota</taxon>
        <taxon>Sar</taxon>
        <taxon>Stramenopiles</taxon>
        <taxon>Oomycota</taxon>
        <taxon>Saprolegniomycetes</taxon>
        <taxon>Saprolegniales</taxon>
        <taxon>Verrucalvaceae</taxon>
        <taxon>Aphanomyces</taxon>
    </lineage>
</organism>
<evidence type="ECO:0000256" key="1">
    <source>
        <dbReference type="ARBA" id="ARBA00010401"/>
    </source>
</evidence>
<protein>
    <recommendedName>
        <fullName evidence="2">UTP--glucose-1-phosphate uridylyltransferase</fullName>
        <ecNumber evidence="2">2.7.7.9</ecNumber>
    </recommendedName>
</protein>
<name>A0A6G0XK65_9STRA</name>
<dbReference type="FunFam" id="3.90.550.10:FF:000002">
    <property type="entry name" value="UTP--glucose-1-phosphate uridylyltransferase"/>
    <property type="match status" value="1"/>
</dbReference>
<dbReference type="AlphaFoldDB" id="A0A6G0XK65"/>
<dbReference type="Pfam" id="PF01704">
    <property type="entry name" value="UDPGP"/>
    <property type="match status" value="1"/>
</dbReference>
<dbReference type="EMBL" id="VJMJ01000047">
    <property type="protein sequence ID" value="KAF0740683.1"/>
    <property type="molecule type" value="Genomic_DNA"/>
</dbReference>
<evidence type="ECO:0000313" key="6">
    <source>
        <dbReference type="Proteomes" id="UP000481153"/>
    </source>
</evidence>
<dbReference type="GO" id="GO:0006011">
    <property type="term" value="P:UDP-alpha-D-glucose metabolic process"/>
    <property type="evidence" value="ECO:0007669"/>
    <property type="project" value="InterPro"/>
</dbReference>
<reference evidence="5 6" key="1">
    <citation type="submission" date="2019-07" db="EMBL/GenBank/DDBJ databases">
        <title>Genomics analysis of Aphanomyces spp. identifies a new class of oomycete effector associated with host adaptation.</title>
        <authorList>
            <person name="Gaulin E."/>
        </authorList>
    </citation>
    <scope>NUCLEOTIDE SEQUENCE [LARGE SCALE GENOMIC DNA]</scope>
    <source>
        <strain evidence="5 6">ATCC 201684</strain>
    </source>
</reference>
<dbReference type="InterPro" id="IPR016267">
    <property type="entry name" value="UDPGP_trans"/>
</dbReference>
<dbReference type="Gene3D" id="3.90.550.10">
    <property type="entry name" value="Spore Coat Polysaccharide Biosynthesis Protein SpsA, Chain A"/>
    <property type="match status" value="1"/>
</dbReference>
<evidence type="ECO:0000256" key="3">
    <source>
        <dbReference type="ARBA" id="ARBA00022679"/>
    </source>
</evidence>
<dbReference type="GO" id="GO:0003983">
    <property type="term" value="F:UTP:glucose-1-phosphate uridylyltransferase activity"/>
    <property type="evidence" value="ECO:0007669"/>
    <property type="project" value="UniProtKB-EC"/>
</dbReference>
<evidence type="ECO:0000313" key="5">
    <source>
        <dbReference type="EMBL" id="KAF0740683.1"/>
    </source>
</evidence>
<accession>A0A6G0XK65</accession>
<keyword evidence="3" id="KW-0808">Transferase</keyword>
<dbReference type="InterPro" id="IPR029044">
    <property type="entry name" value="Nucleotide-diphossugar_trans"/>
</dbReference>
<dbReference type="VEuPathDB" id="FungiDB:AeMF1_004659"/>
<sequence length="584" mass="65798">MTWRIVAPAYKSRLDSRVAMAKESIEEDSASKPSLSSIELVFPRHLCHLAIRESKLNIHTGPPPFMSPLKWIRKGDPTFNTKLRAFVRQTDVKVDLAPTEGKMIQYKTHAPGRLSVEDQMSEALAASELLGSRQRKGFMKLFRKYCSVKKSPIDWKSVNPPPPSMVINSESVEPCPNDASLKHELLDKLVILKLNGGLGTTMGCQGPKSAIEVRQDLSFLDLTVRQVEYLNSLYGVDVPLVLMNSFNTHEETVRIIRKYRMHNLSIHTFNQSCYPYIVKESAVPLATAKYDKATREKWYPPGHGDVYNALFESGLLENLINQGKEYIFISNVDNLGATVNLDILYHMINVDSEFVMEVTDKTRADVQGGTLVTYKDRPHLLEVNQVPQEHLESYRSLNKFTMFNTNNLWVNLRAIQRMVAQDLIDIYPIVSYRTVKNTKVVQLETAAGGAIQFFNNFVGIKVTRLRFLPVKSSSDLFLVQSNLYQVKHGSLLMNPERGLSTIPIVKLGREFQTAQQYAERFEHGIPNILELDHLTVAGDVKFGSGITLKGTVILVANEGAKIELPDGTILEDKVVTGDLRILDH</sequence>
<evidence type="ECO:0000256" key="2">
    <source>
        <dbReference type="ARBA" id="ARBA00012415"/>
    </source>
</evidence>
<comment type="caution">
    <text evidence="5">The sequence shown here is derived from an EMBL/GenBank/DDBJ whole genome shotgun (WGS) entry which is preliminary data.</text>
</comment>
<dbReference type="InterPro" id="IPR002618">
    <property type="entry name" value="UDPGP_fam"/>
</dbReference>
<dbReference type="FunFam" id="2.160.10.10:FF:000001">
    <property type="entry name" value="UTP--glucose-1-phosphate uridylyltransferase"/>
    <property type="match status" value="1"/>
</dbReference>
<dbReference type="Proteomes" id="UP000481153">
    <property type="component" value="Unassembled WGS sequence"/>
</dbReference>
<evidence type="ECO:0000256" key="4">
    <source>
        <dbReference type="ARBA" id="ARBA00022695"/>
    </source>
</evidence>
<dbReference type="CDD" id="cd00897">
    <property type="entry name" value="UGPase_euk"/>
    <property type="match status" value="1"/>
</dbReference>
<comment type="similarity">
    <text evidence="1">Belongs to the UDPGP type 1 family.</text>
</comment>
<proteinExistence type="inferred from homology"/>
<dbReference type="Gene3D" id="2.160.10.10">
    <property type="entry name" value="Hexapeptide repeat proteins"/>
    <property type="match status" value="1"/>
</dbReference>